<dbReference type="InterPro" id="IPR053178">
    <property type="entry name" value="Osmoadaptation_assoc"/>
</dbReference>
<dbReference type="PANTHER" id="PTHR38111:SF11">
    <property type="entry name" value="TRANSCRIPTION FACTOR DOMAIN-CONTAINING PROTEIN-RELATED"/>
    <property type="match status" value="1"/>
</dbReference>
<dbReference type="InterPro" id="IPR001138">
    <property type="entry name" value="Zn2Cys6_DnaBD"/>
</dbReference>
<accession>A0A545V7C3</accession>
<dbReference type="Pfam" id="PF00172">
    <property type="entry name" value="Zn_clus"/>
    <property type="match status" value="1"/>
</dbReference>
<keyword evidence="5" id="KW-1185">Reference proteome</keyword>
<sequence>MPGVPSGRACENCRRRRQKCDYAKPTCSRCTSLGVECVGSGQRRFLFIDQKCARRQNVSRKSINPADSTPPSSLQSLSQCPSSETNMLISSFLEMMHPATDRRFNLVWTYGEFLRSVPQRLGSNTALDVAAQALVASHQNFAMRRPVTADSLARYSDAIKALTESINNPITSHSLETICAVILLTMCQNLSGFGLQHLNSHCQGAVQMLRARPPCNITNEFEMGLHTYLYGPILVQSLFNRTMRLSPSKFEALSTVLVFDKRSPSYSTLALLFQIPSLLQRGRNVSQGLADREAFIIDLSSIYETLRKATSFLYAKYMIVSGTGSKQTGPYGFCLAFSCIFNCMMRAVQPNSNELHLEAENLVKDTFDLVPEAQQNRPLGAAHMMLNLSTAWLCAKDEHERQLLHTLLGEFSWDFRRSAHAMWPVQHLEGLLCDLEFKTDPGVVLAHAG</sequence>
<feature type="domain" description="Zn(2)-C6 fungal-type" evidence="3">
    <location>
        <begin position="9"/>
        <end position="38"/>
    </location>
</feature>
<comment type="caution">
    <text evidence="4">The sequence shown here is derived from an EMBL/GenBank/DDBJ whole genome shotgun (WGS) entry which is preliminary data.</text>
</comment>
<evidence type="ECO:0000256" key="2">
    <source>
        <dbReference type="SAM" id="MobiDB-lite"/>
    </source>
</evidence>
<gene>
    <name evidence="4" type="ORF">IF1G_03354</name>
</gene>
<dbReference type="InterPro" id="IPR036864">
    <property type="entry name" value="Zn2-C6_fun-type_DNA-bd_sf"/>
</dbReference>
<dbReference type="SUPFAM" id="SSF57701">
    <property type="entry name" value="Zn2/Cys6 DNA-binding domain"/>
    <property type="match status" value="1"/>
</dbReference>
<evidence type="ECO:0000313" key="4">
    <source>
        <dbReference type="EMBL" id="TQV97611.1"/>
    </source>
</evidence>
<proteinExistence type="predicted"/>
<dbReference type="GO" id="GO:0008270">
    <property type="term" value="F:zinc ion binding"/>
    <property type="evidence" value="ECO:0007669"/>
    <property type="project" value="InterPro"/>
</dbReference>
<reference evidence="4 5" key="1">
    <citation type="journal article" date="2019" name="Appl. Microbiol. Biotechnol.">
        <title>Genome sequence of Isaria javanica and comparative genome analysis insights into family S53 peptidase evolution in fungal entomopathogens.</title>
        <authorList>
            <person name="Lin R."/>
            <person name="Zhang X."/>
            <person name="Xin B."/>
            <person name="Zou M."/>
            <person name="Gao Y."/>
            <person name="Qin F."/>
            <person name="Hu Q."/>
            <person name="Xie B."/>
            <person name="Cheng X."/>
        </authorList>
    </citation>
    <scope>NUCLEOTIDE SEQUENCE [LARGE SCALE GENOMIC DNA]</scope>
    <source>
        <strain evidence="4 5">IJ1G</strain>
    </source>
</reference>
<dbReference type="Proteomes" id="UP000315783">
    <property type="component" value="Unassembled WGS sequence"/>
</dbReference>
<name>A0A545V7C3_9HYPO</name>
<dbReference type="SMART" id="SM00066">
    <property type="entry name" value="GAL4"/>
    <property type="match status" value="1"/>
</dbReference>
<dbReference type="PROSITE" id="PS00463">
    <property type="entry name" value="ZN2_CY6_FUNGAL_1"/>
    <property type="match status" value="1"/>
</dbReference>
<dbReference type="Gene3D" id="4.10.240.10">
    <property type="entry name" value="Zn(2)-C6 fungal-type DNA-binding domain"/>
    <property type="match status" value="1"/>
</dbReference>
<feature type="region of interest" description="Disordered" evidence="2">
    <location>
        <begin position="58"/>
        <end position="80"/>
    </location>
</feature>
<evidence type="ECO:0000256" key="1">
    <source>
        <dbReference type="ARBA" id="ARBA00023242"/>
    </source>
</evidence>
<dbReference type="AlphaFoldDB" id="A0A545V7C3"/>
<feature type="compositionally biased region" description="Low complexity" evidence="2">
    <location>
        <begin position="69"/>
        <end position="80"/>
    </location>
</feature>
<dbReference type="GO" id="GO:0000981">
    <property type="term" value="F:DNA-binding transcription factor activity, RNA polymerase II-specific"/>
    <property type="evidence" value="ECO:0007669"/>
    <property type="project" value="InterPro"/>
</dbReference>
<dbReference type="PANTHER" id="PTHR38111">
    <property type="entry name" value="ZN(2)-C6 FUNGAL-TYPE DOMAIN-CONTAINING PROTEIN-RELATED"/>
    <property type="match status" value="1"/>
</dbReference>
<dbReference type="PROSITE" id="PS50048">
    <property type="entry name" value="ZN2_CY6_FUNGAL_2"/>
    <property type="match status" value="1"/>
</dbReference>
<dbReference type="STRING" id="43265.A0A545V7C3"/>
<keyword evidence="1" id="KW-0539">Nucleus</keyword>
<organism evidence="4 5">
    <name type="scientific">Cordyceps javanica</name>
    <dbReference type="NCBI Taxonomy" id="43265"/>
    <lineage>
        <taxon>Eukaryota</taxon>
        <taxon>Fungi</taxon>
        <taxon>Dikarya</taxon>
        <taxon>Ascomycota</taxon>
        <taxon>Pezizomycotina</taxon>
        <taxon>Sordariomycetes</taxon>
        <taxon>Hypocreomycetidae</taxon>
        <taxon>Hypocreales</taxon>
        <taxon>Cordycipitaceae</taxon>
        <taxon>Cordyceps</taxon>
    </lineage>
</organism>
<evidence type="ECO:0000313" key="5">
    <source>
        <dbReference type="Proteomes" id="UP000315783"/>
    </source>
</evidence>
<dbReference type="EMBL" id="SPUK01000004">
    <property type="protein sequence ID" value="TQV97611.1"/>
    <property type="molecule type" value="Genomic_DNA"/>
</dbReference>
<evidence type="ECO:0000259" key="3">
    <source>
        <dbReference type="PROSITE" id="PS50048"/>
    </source>
</evidence>
<protein>
    <submittedName>
        <fullName evidence="4">Fungal transcriptional regulatory protein</fullName>
    </submittedName>
</protein>
<dbReference type="CDD" id="cd00067">
    <property type="entry name" value="GAL4"/>
    <property type="match status" value="1"/>
</dbReference>